<proteinExistence type="predicted"/>
<keyword evidence="2" id="KW-1185">Reference proteome</keyword>
<sequence length="200" mass="22903">MDAIPTLLCIPDISGFTQFMSTTNIELSSKVIPSLLNRVIYANKLDLKVSEIEGDAILFYKTGALPTFTELIYQCRLFYTEFYEQLKILHKQYIDIDGGRSIPEILGLKIVLHYGNEISAVPIGKNIKLMGEDVIIAHRLLKNKIPINEYILLSESLLSEYKDTTIERNFGWGKLHDRETSYKHIGEVNYSYINLQPLVE</sequence>
<protein>
    <recommendedName>
        <fullName evidence="3">DUF2652 domain-containing protein</fullName>
    </recommendedName>
</protein>
<dbReference type="SUPFAM" id="SSF55073">
    <property type="entry name" value="Nucleotide cyclase"/>
    <property type="match status" value="1"/>
</dbReference>
<dbReference type="InterPro" id="IPR020503">
    <property type="entry name" value="Uncharacterised_Rv2561"/>
</dbReference>
<name>A0A1H7UFW1_AQUAM</name>
<gene>
    <name evidence="1" type="ORF">SAMN04487910_3692</name>
</gene>
<dbReference type="Gene3D" id="3.30.70.1230">
    <property type="entry name" value="Nucleotide cyclase"/>
    <property type="match status" value="1"/>
</dbReference>
<dbReference type="OrthoDB" id="625021at2"/>
<dbReference type="STRING" id="1038014.SAMN04487910_3692"/>
<dbReference type="InterPro" id="IPR029787">
    <property type="entry name" value="Nucleotide_cyclase"/>
</dbReference>
<evidence type="ECO:0000313" key="1">
    <source>
        <dbReference type="EMBL" id="SEL95127.1"/>
    </source>
</evidence>
<dbReference type="RefSeq" id="WP_091411175.1">
    <property type="nucleotide sequence ID" value="NZ_FOAB01000007.1"/>
</dbReference>
<evidence type="ECO:0008006" key="3">
    <source>
        <dbReference type="Google" id="ProtNLM"/>
    </source>
</evidence>
<dbReference type="EMBL" id="FOAB01000007">
    <property type="protein sequence ID" value="SEL95127.1"/>
    <property type="molecule type" value="Genomic_DNA"/>
</dbReference>
<reference evidence="1 2" key="1">
    <citation type="submission" date="2016-10" db="EMBL/GenBank/DDBJ databases">
        <authorList>
            <person name="de Groot N.N."/>
        </authorList>
    </citation>
    <scope>NUCLEOTIDE SEQUENCE [LARGE SCALE GENOMIC DNA]</scope>
    <source>
        <strain evidence="1 2">DSM 25232</strain>
    </source>
</reference>
<organism evidence="1 2">
    <name type="scientific">Aquimarina amphilecti</name>
    <dbReference type="NCBI Taxonomy" id="1038014"/>
    <lineage>
        <taxon>Bacteria</taxon>
        <taxon>Pseudomonadati</taxon>
        <taxon>Bacteroidota</taxon>
        <taxon>Flavobacteriia</taxon>
        <taxon>Flavobacteriales</taxon>
        <taxon>Flavobacteriaceae</taxon>
        <taxon>Aquimarina</taxon>
    </lineage>
</organism>
<evidence type="ECO:0000313" key="2">
    <source>
        <dbReference type="Proteomes" id="UP000198521"/>
    </source>
</evidence>
<dbReference type="Pfam" id="PF10851">
    <property type="entry name" value="DUF2652"/>
    <property type="match status" value="1"/>
</dbReference>
<dbReference type="Proteomes" id="UP000198521">
    <property type="component" value="Unassembled WGS sequence"/>
</dbReference>
<accession>A0A1H7UFW1</accession>
<dbReference type="AlphaFoldDB" id="A0A1H7UFW1"/>